<organism evidence="11 12">
    <name type="scientific">Fructobacillus parabroussonetiae</name>
    <dbReference type="NCBI Taxonomy" id="2713174"/>
    <lineage>
        <taxon>Bacteria</taxon>
        <taxon>Bacillati</taxon>
        <taxon>Bacillota</taxon>
        <taxon>Bacilli</taxon>
        <taxon>Lactobacillales</taxon>
        <taxon>Lactobacillaceae</taxon>
        <taxon>Fructobacillus</taxon>
    </lineage>
</organism>
<dbReference type="HAMAP" id="MF_00454">
    <property type="entry name" value="FluC"/>
    <property type="match status" value="1"/>
</dbReference>
<reference evidence="11 12" key="1">
    <citation type="submission" date="2020-02" db="EMBL/GenBank/DDBJ databases">
        <title>Fructobacillus sp. isolated from paper mulberry of Taiwan.</title>
        <authorList>
            <person name="Lin S.-T."/>
        </authorList>
    </citation>
    <scope>NUCLEOTIDE SEQUENCE [LARGE SCALE GENOMIC DNA]</scope>
    <source>
        <strain evidence="11 12">S1-1</strain>
    </source>
</reference>
<dbReference type="PROSITE" id="PS51257">
    <property type="entry name" value="PROKAR_LIPOPROTEIN"/>
    <property type="match status" value="1"/>
</dbReference>
<evidence type="ECO:0000256" key="4">
    <source>
        <dbReference type="ARBA" id="ARBA00022989"/>
    </source>
</evidence>
<evidence type="ECO:0000256" key="3">
    <source>
        <dbReference type="ARBA" id="ARBA00022692"/>
    </source>
</evidence>
<accession>A0ABS5QUU6</accession>
<evidence type="ECO:0000313" key="12">
    <source>
        <dbReference type="Proteomes" id="UP001519503"/>
    </source>
</evidence>
<evidence type="ECO:0000256" key="7">
    <source>
        <dbReference type="ARBA" id="ARBA00035120"/>
    </source>
</evidence>
<gene>
    <name evidence="10" type="primary">fluC</name>
    <name evidence="10" type="synonym">crcB</name>
    <name evidence="11" type="ORF">G6R30_00125</name>
</gene>
<keyword evidence="12" id="KW-1185">Reference proteome</keyword>
<keyword evidence="10" id="KW-0406">Ion transport</keyword>
<comment type="similarity">
    <text evidence="7 10">Belongs to the fluoride channel Fluc/FEX (TC 1.A.43) family.</text>
</comment>
<dbReference type="RefSeq" id="WP_213820287.1">
    <property type="nucleotide sequence ID" value="NZ_JAAMFL010000001.1"/>
</dbReference>
<keyword evidence="3 10" id="KW-0812">Transmembrane</keyword>
<keyword evidence="10" id="KW-0479">Metal-binding</keyword>
<sequence length="139" mass="14725">MPEEKPQLILLVVFLGGCLGGALRYLLSLLPGIGAWPAMTVFINTVGTGCLACLAAYMKQKSQQPAYVQSFIGTGLLGGFTTFGALILEAYQFLLLNQPWLFVALIACSLLLAFLALWLGQKIGVKLAQKGETGAKACG</sequence>
<dbReference type="PANTHER" id="PTHR28259">
    <property type="entry name" value="FLUORIDE EXPORT PROTEIN 1-RELATED"/>
    <property type="match status" value="1"/>
</dbReference>
<dbReference type="EMBL" id="JAAMFL010000001">
    <property type="protein sequence ID" value="MBS9336881.1"/>
    <property type="molecule type" value="Genomic_DNA"/>
</dbReference>
<evidence type="ECO:0000256" key="9">
    <source>
        <dbReference type="ARBA" id="ARBA00049940"/>
    </source>
</evidence>
<feature type="transmembrane region" description="Helical" evidence="10">
    <location>
        <begin position="33"/>
        <end position="58"/>
    </location>
</feature>
<evidence type="ECO:0000313" key="11">
    <source>
        <dbReference type="EMBL" id="MBS9336881.1"/>
    </source>
</evidence>
<keyword evidence="6 10" id="KW-0407">Ion channel</keyword>
<comment type="caution">
    <text evidence="11">The sequence shown here is derived from an EMBL/GenBank/DDBJ whole genome shotgun (WGS) entry which is preliminary data.</text>
</comment>
<evidence type="ECO:0000256" key="6">
    <source>
        <dbReference type="ARBA" id="ARBA00023303"/>
    </source>
</evidence>
<feature type="binding site" evidence="10">
    <location>
        <position position="78"/>
    </location>
    <ligand>
        <name>Na(+)</name>
        <dbReference type="ChEBI" id="CHEBI:29101"/>
        <note>structural</note>
    </ligand>
</feature>
<proteinExistence type="inferred from homology"/>
<evidence type="ECO:0000256" key="8">
    <source>
        <dbReference type="ARBA" id="ARBA00035585"/>
    </source>
</evidence>
<keyword evidence="10" id="KW-0813">Transport</keyword>
<evidence type="ECO:0000256" key="10">
    <source>
        <dbReference type="HAMAP-Rule" id="MF_00454"/>
    </source>
</evidence>
<evidence type="ECO:0000256" key="5">
    <source>
        <dbReference type="ARBA" id="ARBA00023136"/>
    </source>
</evidence>
<feature type="binding site" evidence="10">
    <location>
        <position position="81"/>
    </location>
    <ligand>
        <name>Na(+)</name>
        <dbReference type="ChEBI" id="CHEBI:29101"/>
        <note>structural</note>
    </ligand>
</feature>
<dbReference type="Proteomes" id="UP001519503">
    <property type="component" value="Unassembled WGS sequence"/>
</dbReference>
<protein>
    <recommendedName>
        <fullName evidence="10">Fluoride-specific ion channel FluC</fullName>
    </recommendedName>
</protein>
<keyword evidence="2 10" id="KW-1003">Cell membrane</keyword>
<feature type="transmembrane region" description="Helical" evidence="10">
    <location>
        <begin position="100"/>
        <end position="120"/>
    </location>
</feature>
<evidence type="ECO:0000256" key="1">
    <source>
        <dbReference type="ARBA" id="ARBA00004651"/>
    </source>
</evidence>
<dbReference type="Pfam" id="PF02537">
    <property type="entry name" value="CRCB"/>
    <property type="match status" value="1"/>
</dbReference>
<keyword evidence="10" id="KW-0915">Sodium</keyword>
<comment type="activity regulation">
    <text evidence="10">Na(+) is not transported, but it plays an essential structural role and its presence is essential for fluoride channel function.</text>
</comment>
<keyword evidence="5 10" id="KW-0472">Membrane</keyword>
<dbReference type="PANTHER" id="PTHR28259:SF1">
    <property type="entry name" value="FLUORIDE EXPORT PROTEIN 1-RELATED"/>
    <property type="match status" value="1"/>
</dbReference>
<keyword evidence="4 10" id="KW-1133">Transmembrane helix</keyword>
<dbReference type="InterPro" id="IPR003691">
    <property type="entry name" value="FluC"/>
</dbReference>
<feature type="transmembrane region" description="Helical" evidence="10">
    <location>
        <begin position="7"/>
        <end position="27"/>
    </location>
</feature>
<name>A0ABS5QUU6_9LACO</name>
<evidence type="ECO:0000256" key="2">
    <source>
        <dbReference type="ARBA" id="ARBA00022475"/>
    </source>
</evidence>
<comment type="catalytic activity">
    <reaction evidence="8">
        <text>fluoride(in) = fluoride(out)</text>
        <dbReference type="Rhea" id="RHEA:76159"/>
        <dbReference type="ChEBI" id="CHEBI:17051"/>
    </reaction>
    <physiologicalReaction direction="left-to-right" evidence="8">
        <dbReference type="Rhea" id="RHEA:76160"/>
    </physiologicalReaction>
</comment>
<comment type="function">
    <text evidence="9 10">Fluoride-specific ion channel. Important for reducing fluoride concentration in the cell, thus reducing its toxicity.</text>
</comment>
<comment type="subcellular location">
    <subcellularLocation>
        <location evidence="1 10">Cell membrane</location>
        <topology evidence="1 10">Multi-pass membrane protein</topology>
    </subcellularLocation>
</comment>
<feature type="transmembrane region" description="Helical" evidence="10">
    <location>
        <begin position="70"/>
        <end position="94"/>
    </location>
</feature>